<proteinExistence type="predicted"/>
<accession>A0A4R8Q2U8</accession>
<organism evidence="1 2">
    <name type="scientific">Colletotrichum spinosum</name>
    <dbReference type="NCBI Taxonomy" id="1347390"/>
    <lineage>
        <taxon>Eukaryota</taxon>
        <taxon>Fungi</taxon>
        <taxon>Dikarya</taxon>
        <taxon>Ascomycota</taxon>
        <taxon>Pezizomycotina</taxon>
        <taxon>Sordariomycetes</taxon>
        <taxon>Hypocreomycetidae</taxon>
        <taxon>Glomerellales</taxon>
        <taxon>Glomerellaceae</taxon>
        <taxon>Colletotrichum</taxon>
        <taxon>Colletotrichum orbiculare species complex</taxon>
    </lineage>
</organism>
<dbReference type="Proteomes" id="UP000295083">
    <property type="component" value="Unassembled WGS sequence"/>
</dbReference>
<reference evidence="1 2" key="1">
    <citation type="submission" date="2018-11" db="EMBL/GenBank/DDBJ databases">
        <title>Genome sequence and assembly of Colletotrichum spinosum.</title>
        <authorList>
            <person name="Gan P."/>
            <person name="Shirasu K."/>
        </authorList>
    </citation>
    <scope>NUCLEOTIDE SEQUENCE [LARGE SCALE GENOMIC DNA]</scope>
    <source>
        <strain evidence="1 2">CBS 515.97</strain>
    </source>
</reference>
<evidence type="ECO:0000313" key="1">
    <source>
        <dbReference type="EMBL" id="TDZ31290.1"/>
    </source>
</evidence>
<keyword evidence="2" id="KW-1185">Reference proteome</keyword>
<comment type="caution">
    <text evidence="1">The sequence shown here is derived from an EMBL/GenBank/DDBJ whole genome shotgun (WGS) entry which is preliminary data.</text>
</comment>
<dbReference type="AlphaFoldDB" id="A0A4R8Q2U8"/>
<evidence type="ECO:0000313" key="2">
    <source>
        <dbReference type="Proteomes" id="UP000295083"/>
    </source>
</evidence>
<dbReference type="EMBL" id="QAPG01000106">
    <property type="protein sequence ID" value="TDZ31290.1"/>
    <property type="molecule type" value="Genomic_DNA"/>
</dbReference>
<sequence>MASNNSRNLICYTGAANKQTQISSPGLLSPTRTVLRTRTMTAPNILSPLACIRYQLAVPTVRFVRLLAAVIGTDTRSTLRNSTIGSSSRFFIISSLLSTPPPLPFFVDKHPLILEGIRQQWPSVGRLFNPFLRRETTSPHPGIRSLTFFSPKLVLLPVCMFAGDTASPTPPTELAKERLRVSMSLQHHHPTQVLQHPRRRHVSLTASISLFTASEDRNLIACRDFDPVESYSPNARARG</sequence>
<name>A0A4R8Q2U8_9PEZI</name>
<protein>
    <submittedName>
        <fullName evidence="1">Uncharacterized protein</fullName>
    </submittedName>
</protein>
<gene>
    <name evidence="1" type="ORF">C8035_v001785</name>
</gene>